<feature type="non-terminal residue" evidence="2">
    <location>
        <position position="78"/>
    </location>
</feature>
<sequence>HYTSTETCFSAFKAPLEPTTALGGFSGNNYSEASAFIITYPVNNALAKFGDENGKAIAWEKAFIQLAKVWLLNEVITV</sequence>
<dbReference type="GO" id="GO:0015918">
    <property type="term" value="P:sterol transport"/>
    <property type="evidence" value="ECO:0007669"/>
    <property type="project" value="TreeGrafter"/>
</dbReference>
<dbReference type="PANTHER" id="PTHR45727:SF8">
    <property type="entry name" value="PATCHED FAMILY PROTEIN"/>
    <property type="match status" value="1"/>
</dbReference>
<evidence type="ECO:0000313" key="2">
    <source>
        <dbReference type="EMBL" id="MCI22969.1"/>
    </source>
</evidence>
<dbReference type="PANTHER" id="PTHR45727">
    <property type="entry name" value="NPC INTRACELLULAR CHOLESTEROL TRANSPORTER 1"/>
    <property type="match status" value="1"/>
</dbReference>
<dbReference type="GO" id="GO:0016020">
    <property type="term" value="C:membrane"/>
    <property type="evidence" value="ECO:0007669"/>
    <property type="project" value="TreeGrafter"/>
</dbReference>
<feature type="non-terminal residue" evidence="2">
    <location>
        <position position="1"/>
    </location>
</feature>
<dbReference type="Pfam" id="PF22314">
    <property type="entry name" value="NPC1_MLD"/>
    <property type="match status" value="1"/>
</dbReference>
<dbReference type="EMBL" id="LXQA010133388">
    <property type="protein sequence ID" value="MCI22969.1"/>
    <property type="molecule type" value="Genomic_DNA"/>
</dbReference>
<dbReference type="Proteomes" id="UP000265520">
    <property type="component" value="Unassembled WGS sequence"/>
</dbReference>
<name>A0A392QGA3_9FABA</name>
<evidence type="ECO:0000313" key="3">
    <source>
        <dbReference type="Proteomes" id="UP000265520"/>
    </source>
</evidence>
<accession>A0A392QGA3</accession>
<evidence type="ECO:0000259" key="1">
    <source>
        <dbReference type="Pfam" id="PF22314"/>
    </source>
</evidence>
<proteinExistence type="predicted"/>
<dbReference type="InterPro" id="IPR053956">
    <property type="entry name" value="NPC1_MLD"/>
</dbReference>
<protein>
    <submittedName>
        <fullName evidence="2">Niemann-Pick C1 protein</fullName>
    </submittedName>
</protein>
<dbReference type="GO" id="GO:0032934">
    <property type="term" value="F:sterol binding"/>
    <property type="evidence" value="ECO:0007669"/>
    <property type="project" value="TreeGrafter"/>
</dbReference>
<keyword evidence="3" id="KW-1185">Reference proteome</keyword>
<organism evidence="2 3">
    <name type="scientific">Trifolium medium</name>
    <dbReference type="NCBI Taxonomy" id="97028"/>
    <lineage>
        <taxon>Eukaryota</taxon>
        <taxon>Viridiplantae</taxon>
        <taxon>Streptophyta</taxon>
        <taxon>Embryophyta</taxon>
        <taxon>Tracheophyta</taxon>
        <taxon>Spermatophyta</taxon>
        <taxon>Magnoliopsida</taxon>
        <taxon>eudicotyledons</taxon>
        <taxon>Gunneridae</taxon>
        <taxon>Pentapetalae</taxon>
        <taxon>rosids</taxon>
        <taxon>fabids</taxon>
        <taxon>Fabales</taxon>
        <taxon>Fabaceae</taxon>
        <taxon>Papilionoideae</taxon>
        <taxon>50 kb inversion clade</taxon>
        <taxon>NPAAA clade</taxon>
        <taxon>Hologalegina</taxon>
        <taxon>IRL clade</taxon>
        <taxon>Trifolieae</taxon>
        <taxon>Trifolium</taxon>
    </lineage>
</organism>
<dbReference type="AlphaFoldDB" id="A0A392QGA3"/>
<comment type="caution">
    <text evidence="2">The sequence shown here is derived from an EMBL/GenBank/DDBJ whole genome shotgun (WGS) entry which is preliminary data.</text>
</comment>
<feature type="domain" description="NPC1 middle luminal" evidence="1">
    <location>
        <begin position="5"/>
        <end position="71"/>
    </location>
</feature>
<reference evidence="2 3" key="1">
    <citation type="journal article" date="2018" name="Front. Plant Sci.">
        <title>Red Clover (Trifolium pratense) and Zigzag Clover (T. medium) - A Picture of Genomic Similarities and Differences.</title>
        <authorList>
            <person name="Dluhosova J."/>
            <person name="Istvanek J."/>
            <person name="Nedelnik J."/>
            <person name="Repkova J."/>
        </authorList>
    </citation>
    <scope>NUCLEOTIDE SEQUENCE [LARGE SCALE GENOMIC DNA]</scope>
    <source>
        <strain evidence="3">cv. 10/8</strain>
        <tissue evidence="2">Leaf</tissue>
    </source>
</reference>